<dbReference type="EMBL" id="OZ034822">
    <property type="protein sequence ID" value="CAL1411206.1"/>
    <property type="molecule type" value="Genomic_DNA"/>
</dbReference>
<dbReference type="InterPro" id="IPR036691">
    <property type="entry name" value="Endo/exonu/phosph_ase_sf"/>
</dbReference>
<evidence type="ECO:0000313" key="2">
    <source>
        <dbReference type="Proteomes" id="UP001497516"/>
    </source>
</evidence>
<dbReference type="Proteomes" id="UP001497516">
    <property type="component" value="Chromosome 9"/>
</dbReference>
<protein>
    <recommendedName>
        <fullName evidence="3">Endonuclease/exonuclease/phosphatase domain-containing protein</fullName>
    </recommendedName>
</protein>
<accession>A0AAV2GKF2</accession>
<dbReference type="SUPFAM" id="SSF56219">
    <property type="entry name" value="DNase I-like"/>
    <property type="match status" value="1"/>
</dbReference>
<gene>
    <name evidence="1" type="ORF">LTRI10_LOCUS50577</name>
</gene>
<proteinExistence type="predicted"/>
<evidence type="ECO:0000313" key="1">
    <source>
        <dbReference type="EMBL" id="CAL1411206.1"/>
    </source>
</evidence>
<name>A0AAV2GKF2_9ROSI</name>
<sequence>MGFDKWLIVDAVGFARGIWLLWDSSIVSITEVDRSPQFLHVRAQTGRDAWFLTTVYASPALVQRRELLASIRSIAEDMGDPWFLAVDFNSILLPSDKMGGSTL</sequence>
<organism evidence="1 2">
    <name type="scientific">Linum trigynum</name>
    <dbReference type="NCBI Taxonomy" id="586398"/>
    <lineage>
        <taxon>Eukaryota</taxon>
        <taxon>Viridiplantae</taxon>
        <taxon>Streptophyta</taxon>
        <taxon>Embryophyta</taxon>
        <taxon>Tracheophyta</taxon>
        <taxon>Spermatophyta</taxon>
        <taxon>Magnoliopsida</taxon>
        <taxon>eudicotyledons</taxon>
        <taxon>Gunneridae</taxon>
        <taxon>Pentapetalae</taxon>
        <taxon>rosids</taxon>
        <taxon>fabids</taxon>
        <taxon>Malpighiales</taxon>
        <taxon>Linaceae</taxon>
        <taxon>Linum</taxon>
    </lineage>
</organism>
<dbReference type="AlphaFoldDB" id="A0AAV2GKF2"/>
<dbReference type="Gene3D" id="3.60.10.10">
    <property type="entry name" value="Endonuclease/exonuclease/phosphatase"/>
    <property type="match status" value="1"/>
</dbReference>
<evidence type="ECO:0008006" key="3">
    <source>
        <dbReference type="Google" id="ProtNLM"/>
    </source>
</evidence>
<reference evidence="1 2" key="1">
    <citation type="submission" date="2024-04" db="EMBL/GenBank/DDBJ databases">
        <authorList>
            <person name="Fracassetti M."/>
        </authorList>
    </citation>
    <scope>NUCLEOTIDE SEQUENCE [LARGE SCALE GENOMIC DNA]</scope>
</reference>
<keyword evidence="2" id="KW-1185">Reference proteome</keyword>
<dbReference type="PANTHER" id="PTHR35218:SF9">
    <property type="entry name" value="ENDONUCLEASE_EXONUCLEASE_PHOSPHATASE DOMAIN-CONTAINING PROTEIN"/>
    <property type="match status" value="1"/>
</dbReference>
<dbReference type="PANTHER" id="PTHR35218">
    <property type="entry name" value="RNASE H DOMAIN-CONTAINING PROTEIN"/>
    <property type="match status" value="1"/>
</dbReference>